<comment type="caution">
    <text evidence="1">The sequence shown here is derived from an EMBL/GenBank/DDBJ whole genome shotgun (WGS) entry which is preliminary data.</text>
</comment>
<reference evidence="1 2" key="1">
    <citation type="submission" date="2021-03" db="EMBL/GenBank/DDBJ databases">
        <title>The complete genome sequence of Acetobacter sacchari TBRC 11175.</title>
        <authorList>
            <person name="Charoenyingcharoen P."/>
            <person name="Yukphan P."/>
        </authorList>
    </citation>
    <scope>NUCLEOTIDE SEQUENCE [LARGE SCALE GENOMIC DNA]</scope>
    <source>
        <strain evidence="1 2">TBRC 11175</strain>
    </source>
</reference>
<dbReference type="EMBL" id="JAFVMF010000004">
    <property type="protein sequence ID" value="MBO1359021.1"/>
    <property type="molecule type" value="Genomic_DNA"/>
</dbReference>
<protein>
    <submittedName>
        <fullName evidence="1">Uncharacterized protein</fullName>
    </submittedName>
</protein>
<gene>
    <name evidence="1" type="ORF">J2D73_04300</name>
</gene>
<dbReference type="RefSeq" id="WP_207879748.1">
    <property type="nucleotide sequence ID" value="NZ_JAFVMF010000004.1"/>
</dbReference>
<organism evidence="1 2">
    <name type="scientific">Acetobacter sacchari</name>
    <dbReference type="NCBI Taxonomy" id="2661687"/>
    <lineage>
        <taxon>Bacteria</taxon>
        <taxon>Pseudomonadati</taxon>
        <taxon>Pseudomonadota</taxon>
        <taxon>Alphaproteobacteria</taxon>
        <taxon>Acetobacterales</taxon>
        <taxon>Acetobacteraceae</taxon>
        <taxon>Acetobacter</taxon>
    </lineage>
</organism>
<accession>A0ABS3LT06</accession>
<proteinExistence type="predicted"/>
<sequence>MGGYRPIVHRRNLIVLQLGDERGYRQAPATEILIFSSLPHRAAAEVGDTHLVAAAEEDDHSRKVAALRQAVAAYRDHRAEVRAFHLAAVAGVCSALPRA</sequence>
<evidence type="ECO:0000313" key="2">
    <source>
        <dbReference type="Proteomes" id="UP000664771"/>
    </source>
</evidence>
<evidence type="ECO:0000313" key="1">
    <source>
        <dbReference type="EMBL" id="MBO1359021.1"/>
    </source>
</evidence>
<name>A0ABS3LT06_9PROT</name>
<keyword evidence="2" id="KW-1185">Reference proteome</keyword>
<dbReference type="Proteomes" id="UP000664771">
    <property type="component" value="Unassembled WGS sequence"/>
</dbReference>